<feature type="domain" description="FAD/NAD(P)-binding" evidence="5">
    <location>
        <begin position="5"/>
        <end position="302"/>
    </location>
</feature>
<dbReference type="PANTHER" id="PTHR43557">
    <property type="entry name" value="APOPTOSIS-INDUCING FACTOR 1"/>
    <property type="match status" value="1"/>
</dbReference>
<proteinExistence type="predicted"/>
<feature type="domain" description="Reductase C-terminal" evidence="6">
    <location>
        <begin position="321"/>
        <end position="388"/>
    </location>
</feature>
<dbReference type="Gene3D" id="3.30.390.30">
    <property type="match status" value="1"/>
</dbReference>
<name>A0A2Y8ZLX5_9MICO</name>
<reference evidence="8" key="1">
    <citation type="submission" date="2016-10" db="EMBL/GenBank/DDBJ databases">
        <authorList>
            <person name="Varghese N."/>
            <person name="Submissions S."/>
        </authorList>
    </citation>
    <scope>NUCLEOTIDE SEQUENCE [LARGE SCALE GENOMIC DNA]</scope>
    <source>
        <strain evidence="8">DSM 22951</strain>
    </source>
</reference>
<dbReference type="InterPro" id="IPR028202">
    <property type="entry name" value="Reductase_C"/>
</dbReference>
<dbReference type="PRINTS" id="PR00368">
    <property type="entry name" value="FADPNR"/>
</dbReference>
<dbReference type="PANTHER" id="PTHR43557:SF2">
    <property type="entry name" value="RIESKE DOMAIN-CONTAINING PROTEIN-RELATED"/>
    <property type="match status" value="1"/>
</dbReference>
<evidence type="ECO:0000313" key="8">
    <source>
        <dbReference type="Proteomes" id="UP000250028"/>
    </source>
</evidence>
<dbReference type="AlphaFoldDB" id="A0A2Y8ZLX5"/>
<gene>
    <name evidence="7" type="ORF">SAMN04489750_0028</name>
</gene>
<evidence type="ECO:0000256" key="4">
    <source>
        <dbReference type="ARBA" id="ARBA00023002"/>
    </source>
</evidence>
<keyword evidence="3" id="KW-0274">FAD</keyword>
<dbReference type="Pfam" id="PF07992">
    <property type="entry name" value="Pyr_redox_2"/>
    <property type="match status" value="1"/>
</dbReference>
<evidence type="ECO:0000259" key="6">
    <source>
        <dbReference type="Pfam" id="PF14759"/>
    </source>
</evidence>
<comment type="cofactor">
    <cofactor evidence="1">
        <name>FAD</name>
        <dbReference type="ChEBI" id="CHEBI:57692"/>
    </cofactor>
</comment>
<evidence type="ECO:0000259" key="5">
    <source>
        <dbReference type="Pfam" id="PF07992"/>
    </source>
</evidence>
<protein>
    <submittedName>
        <fullName evidence="7">Reductase C-terminal</fullName>
    </submittedName>
</protein>
<evidence type="ECO:0000256" key="3">
    <source>
        <dbReference type="ARBA" id="ARBA00022827"/>
    </source>
</evidence>
<dbReference type="RefSeq" id="WP_109683555.1">
    <property type="nucleotide sequence ID" value="NZ_QGDN01000001.1"/>
</dbReference>
<dbReference type="GO" id="GO:0016651">
    <property type="term" value="F:oxidoreductase activity, acting on NAD(P)H"/>
    <property type="evidence" value="ECO:0007669"/>
    <property type="project" value="TreeGrafter"/>
</dbReference>
<organism evidence="7 8">
    <name type="scientific">Branchiibius hedensis</name>
    <dbReference type="NCBI Taxonomy" id="672460"/>
    <lineage>
        <taxon>Bacteria</taxon>
        <taxon>Bacillati</taxon>
        <taxon>Actinomycetota</taxon>
        <taxon>Actinomycetes</taxon>
        <taxon>Micrococcales</taxon>
        <taxon>Dermacoccaceae</taxon>
        <taxon>Branchiibius</taxon>
    </lineage>
</organism>
<dbReference type="EMBL" id="UESZ01000001">
    <property type="protein sequence ID" value="SSA32764.1"/>
    <property type="molecule type" value="Genomic_DNA"/>
</dbReference>
<dbReference type="InterPro" id="IPR050446">
    <property type="entry name" value="FAD-oxidoreductase/Apoptosis"/>
</dbReference>
<evidence type="ECO:0000256" key="2">
    <source>
        <dbReference type="ARBA" id="ARBA00022630"/>
    </source>
</evidence>
<keyword evidence="2" id="KW-0285">Flavoprotein</keyword>
<evidence type="ECO:0000313" key="7">
    <source>
        <dbReference type="EMBL" id="SSA32764.1"/>
    </source>
</evidence>
<accession>A0A2Y8ZLX5</accession>
<dbReference type="Gene3D" id="3.50.50.60">
    <property type="entry name" value="FAD/NAD(P)-binding domain"/>
    <property type="match status" value="2"/>
</dbReference>
<dbReference type="Proteomes" id="UP000250028">
    <property type="component" value="Unassembled WGS sequence"/>
</dbReference>
<dbReference type="SUPFAM" id="SSF55424">
    <property type="entry name" value="FAD/NAD-linked reductases, dimerisation (C-terminal) domain"/>
    <property type="match status" value="1"/>
</dbReference>
<dbReference type="InterPro" id="IPR023753">
    <property type="entry name" value="FAD/NAD-binding_dom"/>
</dbReference>
<keyword evidence="8" id="KW-1185">Reference proteome</keyword>
<dbReference type="OrthoDB" id="1145at2"/>
<dbReference type="SUPFAM" id="SSF51905">
    <property type="entry name" value="FAD/NAD(P)-binding domain"/>
    <property type="match status" value="1"/>
</dbReference>
<sequence>MPAGLVVVGASLAGLRAVEAARKSGYAGPITLIGAEPHLPYDRPPLSKDVLAQDKEPPDTTFRTQGHLRDELGVRVLLSAPAIALDPAQRSVMLADGEVPYEQVVVATGAVPRSLPGYEDHPQVLALRTVDDAHTLRAAMAAGARVLVVGCGFIGSEVASALIRHGGSVTMVELADVPLVRAVGEETGAYFAQLHRDNGVDLRLSCKVQQITESTGGLAVSLSDGSSVEADLVVVGLGAVPATSWLTSSGIGLELDQSVSADAGLRTTLPDVYAAGDVVTWENGQFGRRMRLEHWTSAAEQGAVAARNAVGGQEQYETVPYFWSDLHGKRIQFVGVHGTTTTTVQDADSRVVLYHADGTLLGALTVAQPRLTMKLRKIIAGGGPVADALALLSVAGLR</sequence>
<dbReference type="GO" id="GO:0005737">
    <property type="term" value="C:cytoplasm"/>
    <property type="evidence" value="ECO:0007669"/>
    <property type="project" value="TreeGrafter"/>
</dbReference>
<dbReference type="InterPro" id="IPR016156">
    <property type="entry name" value="FAD/NAD-linked_Rdtase_dimer_sf"/>
</dbReference>
<evidence type="ECO:0000256" key="1">
    <source>
        <dbReference type="ARBA" id="ARBA00001974"/>
    </source>
</evidence>
<dbReference type="PRINTS" id="PR00411">
    <property type="entry name" value="PNDRDTASEI"/>
</dbReference>
<dbReference type="InterPro" id="IPR036188">
    <property type="entry name" value="FAD/NAD-bd_sf"/>
</dbReference>
<keyword evidence="4" id="KW-0560">Oxidoreductase</keyword>
<dbReference type="Pfam" id="PF14759">
    <property type="entry name" value="Reductase_C"/>
    <property type="match status" value="1"/>
</dbReference>